<organism evidence="2">
    <name type="scientific">marine sediment metagenome</name>
    <dbReference type="NCBI Taxonomy" id="412755"/>
    <lineage>
        <taxon>unclassified sequences</taxon>
        <taxon>metagenomes</taxon>
        <taxon>ecological metagenomes</taxon>
    </lineage>
</organism>
<accession>A0A0F9B4M3</accession>
<name>A0A0F9B4M3_9ZZZZ</name>
<keyword evidence="1" id="KW-0812">Transmembrane</keyword>
<dbReference type="EMBL" id="LAZR01053985">
    <property type="protein sequence ID" value="KKK79531.1"/>
    <property type="molecule type" value="Genomic_DNA"/>
</dbReference>
<sequence length="45" mass="4947">MEITIMIIASVLAMLISLGSLLYSIGYRKGLLVGYKKGLKQVYPT</sequence>
<feature type="transmembrane region" description="Helical" evidence="1">
    <location>
        <begin position="6"/>
        <end position="27"/>
    </location>
</feature>
<evidence type="ECO:0000256" key="1">
    <source>
        <dbReference type="SAM" id="Phobius"/>
    </source>
</evidence>
<dbReference type="AlphaFoldDB" id="A0A0F9B4M3"/>
<keyword evidence="1" id="KW-1133">Transmembrane helix</keyword>
<proteinExistence type="predicted"/>
<protein>
    <submittedName>
        <fullName evidence="2">Uncharacterized protein</fullName>
    </submittedName>
</protein>
<keyword evidence="1" id="KW-0472">Membrane</keyword>
<evidence type="ECO:0000313" key="2">
    <source>
        <dbReference type="EMBL" id="KKK79531.1"/>
    </source>
</evidence>
<comment type="caution">
    <text evidence="2">The sequence shown here is derived from an EMBL/GenBank/DDBJ whole genome shotgun (WGS) entry which is preliminary data.</text>
</comment>
<reference evidence="2" key="1">
    <citation type="journal article" date="2015" name="Nature">
        <title>Complex archaea that bridge the gap between prokaryotes and eukaryotes.</title>
        <authorList>
            <person name="Spang A."/>
            <person name="Saw J.H."/>
            <person name="Jorgensen S.L."/>
            <person name="Zaremba-Niedzwiedzka K."/>
            <person name="Martijn J."/>
            <person name="Lind A.E."/>
            <person name="van Eijk R."/>
            <person name="Schleper C."/>
            <person name="Guy L."/>
            <person name="Ettema T.J."/>
        </authorList>
    </citation>
    <scope>NUCLEOTIDE SEQUENCE</scope>
</reference>
<gene>
    <name evidence="2" type="ORF">LCGC14_2832600</name>
</gene>